<reference evidence="1" key="1">
    <citation type="journal article" date="2021" name="Mol. Ecol. Resour.">
        <title>Apolygus lucorum genome provides insights into omnivorousness and mesophyll feeding.</title>
        <authorList>
            <person name="Liu Y."/>
            <person name="Liu H."/>
            <person name="Wang H."/>
            <person name="Huang T."/>
            <person name="Liu B."/>
            <person name="Yang B."/>
            <person name="Yin L."/>
            <person name="Li B."/>
            <person name="Zhang Y."/>
            <person name="Zhang S."/>
            <person name="Jiang F."/>
            <person name="Zhang X."/>
            <person name="Ren Y."/>
            <person name="Wang B."/>
            <person name="Wang S."/>
            <person name="Lu Y."/>
            <person name="Wu K."/>
            <person name="Fan W."/>
            <person name="Wang G."/>
        </authorList>
    </citation>
    <scope>NUCLEOTIDE SEQUENCE</scope>
    <source>
        <strain evidence="1">12Hb</strain>
    </source>
</reference>
<proteinExistence type="predicted"/>
<gene>
    <name evidence="1" type="ORF">GE061_018759</name>
</gene>
<dbReference type="EMBL" id="WIXP02000009">
    <property type="protein sequence ID" value="KAF6204599.1"/>
    <property type="molecule type" value="Genomic_DNA"/>
</dbReference>
<comment type="caution">
    <text evidence="1">The sequence shown here is derived from an EMBL/GenBank/DDBJ whole genome shotgun (WGS) entry which is preliminary data.</text>
</comment>
<protein>
    <submittedName>
        <fullName evidence="1">Uncharacterized protein</fullName>
    </submittedName>
</protein>
<evidence type="ECO:0000313" key="2">
    <source>
        <dbReference type="Proteomes" id="UP000466442"/>
    </source>
</evidence>
<organism evidence="1 2">
    <name type="scientific">Apolygus lucorum</name>
    <name type="common">Small green plant bug</name>
    <name type="synonym">Lygocoris lucorum</name>
    <dbReference type="NCBI Taxonomy" id="248454"/>
    <lineage>
        <taxon>Eukaryota</taxon>
        <taxon>Metazoa</taxon>
        <taxon>Ecdysozoa</taxon>
        <taxon>Arthropoda</taxon>
        <taxon>Hexapoda</taxon>
        <taxon>Insecta</taxon>
        <taxon>Pterygota</taxon>
        <taxon>Neoptera</taxon>
        <taxon>Paraneoptera</taxon>
        <taxon>Hemiptera</taxon>
        <taxon>Heteroptera</taxon>
        <taxon>Panheteroptera</taxon>
        <taxon>Cimicomorpha</taxon>
        <taxon>Miridae</taxon>
        <taxon>Mirini</taxon>
        <taxon>Apolygus</taxon>
    </lineage>
</organism>
<evidence type="ECO:0000313" key="1">
    <source>
        <dbReference type="EMBL" id="KAF6204599.1"/>
    </source>
</evidence>
<accession>A0A8S9X7V2</accession>
<name>A0A8S9X7V2_APOLU</name>
<dbReference type="Proteomes" id="UP000466442">
    <property type="component" value="Linkage Group LG9"/>
</dbReference>
<keyword evidence="2" id="KW-1185">Reference proteome</keyword>
<sequence>MVHSSLPLQSVAHVSTFPPPLENIKTMHAEGILFLVGAVVLASVSGQVFLPQFIQPPPAQQALTYNQPLVASPSQNYAHRDVLINSQAESQLPDHLLNPFYKNPRVAQALAKESWFGPGEMLVNERETQKIPRTNIFSMLKNAGLARRRR</sequence>
<dbReference type="OrthoDB" id="7674957at2759"/>
<dbReference type="AlphaFoldDB" id="A0A8S9X7V2"/>